<proteinExistence type="predicted"/>
<organism evidence="2 3">
    <name type="scientific">Mycobacteroides abscessus</name>
    <dbReference type="NCBI Taxonomy" id="36809"/>
    <lineage>
        <taxon>Bacteria</taxon>
        <taxon>Bacillati</taxon>
        <taxon>Actinomycetota</taxon>
        <taxon>Actinomycetes</taxon>
        <taxon>Mycobacteriales</taxon>
        <taxon>Mycobacteriaceae</taxon>
        <taxon>Mycobacteroides</taxon>
    </lineage>
</organism>
<dbReference type="Pfam" id="PF04447">
    <property type="entry name" value="dATP-dGTP_PPHyd"/>
    <property type="match status" value="1"/>
</dbReference>
<evidence type="ECO:0000259" key="1">
    <source>
        <dbReference type="Pfam" id="PF04447"/>
    </source>
</evidence>
<name>A0ABD7HI64_9MYCO</name>
<gene>
    <name evidence="2" type="ORF">D2E76_23150</name>
</gene>
<sequence length="285" mass="32113">MTSVIDAAHLDRQREFSLATFGPGPRTNGVIDHITKELDEIRSSPTDISEWVDVIILALDGAWRAGWESQQIIDAIVEKQARNEQRTWPDWRTADPDKAIEHVREQADGAAPTAGVSRRREAAQVLGMISWVRKQLKRIEADANERAEVEFPEEKIKGFIVIDDKKVEVSSTTRVQPSGKIKVEDPDRLAQWVQKRWPTEIVPAVRTSFLAQMSADMVANDGCLVDAEGEVCPWVGLELPNAYTTTRLRKDADQHLAELLGRRSLADLIWFIENDITVLDEEVQA</sequence>
<feature type="domain" description="dATP/dGTP diphosphohydrolase MazZ" evidence="1">
    <location>
        <begin position="11"/>
        <end position="103"/>
    </location>
</feature>
<evidence type="ECO:0000313" key="2">
    <source>
        <dbReference type="EMBL" id="RIT32711.1"/>
    </source>
</evidence>
<dbReference type="EMBL" id="QXBN01000023">
    <property type="protein sequence ID" value="RIT32711.1"/>
    <property type="molecule type" value="Genomic_DNA"/>
</dbReference>
<accession>A0ABD7HI64</accession>
<comment type="caution">
    <text evidence="2">The sequence shown here is derived from an EMBL/GenBank/DDBJ whole genome shotgun (WGS) entry which is preliminary data.</text>
</comment>
<protein>
    <submittedName>
        <fullName evidence="2">DUF550 domain-containing protein</fullName>
    </submittedName>
</protein>
<dbReference type="InterPro" id="IPR007538">
    <property type="entry name" value="dATP/dGTP_dipphydrolase_MazZ"/>
</dbReference>
<dbReference type="RefSeq" id="WP_100520502.1">
    <property type="nucleotide sequence ID" value="NZ_QXBN01000023.1"/>
</dbReference>
<dbReference type="Proteomes" id="UP000284557">
    <property type="component" value="Unassembled WGS sequence"/>
</dbReference>
<reference evidence="2 3" key="1">
    <citation type="submission" date="2018-08" db="EMBL/GenBank/DDBJ databases">
        <title>Linezolid Resistance in Mycobacterium abscessus: MIC Distribution and Comprehensive Investigation of Resistance Mechanisms.</title>
        <authorList>
            <person name="Ye M."/>
            <person name="Xu L."/>
            <person name="Zou Y."/>
            <person name="Li B."/>
            <person name="Guo Q."/>
            <person name="Zhang Y."/>
            <person name="Zhan M."/>
            <person name="Xu B."/>
            <person name="Yu F."/>
            <person name="Zhang Z."/>
            <person name="Chu H."/>
        </authorList>
    </citation>
    <scope>NUCLEOTIDE SEQUENCE [LARGE SCALE GENOMIC DNA]</scope>
    <source>
        <strain evidence="2 3">G143</strain>
    </source>
</reference>
<evidence type="ECO:0000313" key="3">
    <source>
        <dbReference type="Proteomes" id="UP000284557"/>
    </source>
</evidence>
<dbReference type="AlphaFoldDB" id="A0ABD7HI64"/>